<proteinExistence type="predicted"/>
<accession>A0A8T4H8L1</accession>
<dbReference type="AlphaFoldDB" id="A0A8T4H8L1"/>
<evidence type="ECO:0000313" key="2">
    <source>
        <dbReference type="Proteomes" id="UP000679691"/>
    </source>
</evidence>
<sequence length="47" mass="5066">MELTNIQGGGKYFEYTWSNTNNPLIYTAEAVGNGAKAVANGVILLFN</sequence>
<reference evidence="1" key="1">
    <citation type="submission" date="2021-03" db="EMBL/GenBank/DDBJ databases">
        <authorList>
            <person name="Lu T."/>
            <person name="Wang Q."/>
            <person name="Han X."/>
        </authorList>
    </citation>
    <scope>NUCLEOTIDE SEQUENCE</scope>
    <source>
        <strain evidence="1">WQ 2009</strain>
    </source>
</reference>
<dbReference type="EMBL" id="JAGKSB010000003">
    <property type="protein sequence ID" value="MBP3942605.1"/>
    <property type="molecule type" value="Genomic_DNA"/>
</dbReference>
<gene>
    <name evidence="1" type="ORF">J5U18_03335</name>
</gene>
<dbReference type="Proteomes" id="UP000679691">
    <property type="component" value="Unassembled WGS sequence"/>
</dbReference>
<keyword evidence="2" id="KW-1185">Reference proteome</keyword>
<dbReference type="RefSeq" id="WP_353546088.1">
    <property type="nucleotide sequence ID" value="NZ_JAGKSB010000003.1"/>
</dbReference>
<evidence type="ECO:0000313" key="1">
    <source>
        <dbReference type="EMBL" id="MBP3942605.1"/>
    </source>
</evidence>
<organism evidence="1 2">
    <name type="scientific">Rhinopithecimicrobium faecis</name>
    <dbReference type="NCBI Taxonomy" id="2820698"/>
    <lineage>
        <taxon>Bacteria</taxon>
        <taxon>Pseudomonadati</taxon>
        <taxon>Bacteroidota</taxon>
        <taxon>Sphingobacteriia</taxon>
        <taxon>Sphingobacteriales</taxon>
        <taxon>Sphingobacteriaceae</taxon>
        <taxon>Rhinopithecimicrobium</taxon>
    </lineage>
</organism>
<protein>
    <submittedName>
        <fullName evidence="1">Uncharacterized protein</fullName>
    </submittedName>
</protein>
<comment type="caution">
    <text evidence="1">The sequence shown here is derived from an EMBL/GenBank/DDBJ whole genome shotgun (WGS) entry which is preliminary data.</text>
</comment>
<name>A0A8T4H8L1_9SPHI</name>